<dbReference type="PANTHER" id="PTHR11455:SF9">
    <property type="entry name" value="CRYPTOCHROME CIRCADIAN CLOCK 5 ISOFORM X1"/>
    <property type="match status" value="1"/>
</dbReference>
<sequence length="411" mass="45712">MTFSPTRNAALTRLNEFLPLAGSHYTSNRNYDDGVPREEARRNVSQLSPWLHAGVISEKEVLEAVLAKHSLDEADQFIAEVFWRVYFKGYLEQRPSIWLAFCKQRTAALGDLERNAGLQTAYLEAVEGRTGIEAFNHWAHELVETGYLHNHARMWFASIWIFTLKLDWTLGADFFLRHLIDADAASNTLSWRWVGGLHTKGKTYLARADNIARYTANQSGGPLSADRLAEEADALVEMEEHNRSVPDLPAPLKIDQITQPYALILHDEAASHVYLNLPWPPAVVIAAARPSERSPCPVGSPAEAFARGAVQTGAEAASKAFDCEVVNWTNDNDLASILHEAGLEHVLLPYLPTGWTKDALRPQLQPMLTNGHAIEILDDLSRATWPWAKAGFFGIKKKIGPILSELGIIGH</sequence>
<dbReference type="EMBL" id="JAGSPC010000001">
    <property type="protein sequence ID" value="MBV7258036.1"/>
    <property type="molecule type" value="Genomic_DNA"/>
</dbReference>
<feature type="binding site" evidence="1">
    <location>
        <position position="77"/>
    </location>
    <ligand>
        <name>FAD</name>
        <dbReference type="ChEBI" id="CHEBI:57692"/>
    </ligand>
</feature>
<evidence type="ECO:0000259" key="2">
    <source>
        <dbReference type="Pfam" id="PF03441"/>
    </source>
</evidence>
<protein>
    <submittedName>
        <fullName evidence="3">DNA photolyase</fullName>
    </submittedName>
</protein>
<dbReference type="AlphaFoldDB" id="A0A9X1F106"/>
<feature type="binding site" evidence="1">
    <location>
        <begin position="80"/>
        <end position="87"/>
    </location>
    <ligand>
        <name>FAD</name>
        <dbReference type="ChEBI" id="CHEBI:57692"/>
    </ligand>
</feature>
<dbReference type="InterPro" id="IPR002081">
    <property type="entry name" value="Cryptochrome/DNA_photolyase_1"/>
</dbReference>
<dbReference type="Proteomes" id="UP001138681">
    <property type="component" value="Unassembled WGS sequence"/>
</dbReference>
<dbReference type="InterPro" id="IPR005101">
    <property type="entry name" value="Cryptochr/Photolyase_FAD-bd"/>
</dbReference>
<gene>
    <name evidence="3" type="ORF">KCG46_00435</name>
</gene>
<evidence type="ECO:0000256" key="1">
    <source>
        <dbReference type="PIRSR" id="PIRSR602081-1"/>
    </source>
</evidence>
<dbReference type="RefSeq" id="WP_218403412.1">
    <property type="nucleotide sequence ID" value="NZ_JAGSPC010000001.1"/>
</dbReference>
<dbReference type="GO" id="GO:0071949">
    <property type="term" value="F:FAD binding"/>
    <property type="evidence" value="ECO:0007669"/>
    <property type="project" value="TreeGrafter"/>
</dbReference>
<organism evidence="3 4">
    <name type="scientific">Erythrobacter crassostreae</name>
    <dbReference type="NCBI Taxonomy" id="2828328"/>
    <lineage>
        <taxon>Bacteria</taxon>
        <taxon>Pseudomonadati</taxon>
        <taxon>Pseudomonadota</taxon>
        <taxon>Alphaproteobacteria</taxon>
        <taxon>Sphingomonadales</taxon>
        <taxon>Erythrobacteraceae</taxon>
        <taxon>Erythrobacter/Porphyrobacter group</taxon>
        <taxon>Erythrobacter</taxon>
    </lineage>
</organism>
<dbReference type="Pfam" id="PF03441">
    <property type="entry name" value="FAD_binding_7"/>
    <property type="match status" value="1"/>
</dbReference>
<dbReference type="GO" id="GO:0003904">
    <property type="term" value="F:deoxyribodipyrimidine photo-lyase activity"/>
    <property type="evidence" value="ECO:0007669"/>
    <property type="project" value="TreeGrafter"/>
</dbReference>
<reference evidence="3" key="1">
    <citation type="submission" date="2021-04" db="EMBL/GenBank/DDBJ databases">
        <authorList>
            <person name="Pira H."/>
            <person name="Risdian C."/>
            <person name="Wink J."/>
        </authorList>
    </citation>
    <scope>NUCLEOTIDE SEQUENCE</scope>
    <source>
        <strain evidence="3">WH158</strain>
    </source>
</reference>
<dbReference type="GO" id="GO:0003677">
    <property type="term" value="F:DNA binding"/>
    <property type="evidence" value="ECO:0007669"/>
    <property type="project" value="TreeGrafter"/>
</dbReference>
<comment type="caution">
    <text evidence="3">The sequence shown here is derived from an EMBL/GenBank/DDBJ whole genome shotgun (WGS) entry which is preliminary data.</text>
</comment>
<feature type="binding site" evidence="1">
    <location>
        <begin position="181"/>
        <end position="183"/>
    </location>
    <ligand>
        <name>FAD</name>
        <dbReference type="ChEBI" id="CHEBI:57692"/>
    </ligand>
</feature>
<dbReference type="PANTHER" id="PTHR11455">
    <property type="entry name" value="CRYPTOCHROME"/>
    <property type="match status" value="1"/>
</dbReference>
<evidence type="ECO:0000313" key="4">
    <source>
        <dbReference type="Proteomes" id="UP001138681"/>
    </source>
</evidence>
<proteinExistence type="predicted"/>
<feature type="domain" description="Cryptochrome/DNA photolyase FAD-binding" evidence="2">
    <location>
        <begin position="77"/>
        <end position="207"/>
    </location>
</feature>
<comment type="cofactor">
    <cofactor evidence="1">
        <name>FAD</name>
        <dbReference type="ChEBI" id="CHEBI:57692"/>
    </cofactor>
    <text evidence="1">Binds 1 FAD per subunit.</text>
</comment>
<feature type="binding site" evidence="1">
    <location>
        <position position="25"/>
    </location>
    <ligand>
        <name>FAD</name>
        <dbReference type="ChEBI" id="CHEBI:57692"/>
    </ligand>
</feature>
<name>A0A9X1F106_9SPHN</name>
<accession>A0A9X1F106</accession>
<keyword evidence="4" id="KW-1185">Reference proteome</keyword>
<keyword evidence="1" id="KW-0285">Flavoprotein</keyword>
<evidence type="ECO:0000313" key="3">
    <source>
        <dbReference type="EMBL" id="MBV7258036.1"/>
    </source>
</evidence>
<keyword evidence="1" id="KW-0274">FAD</keyword>